<reference evidence="3 4" key="1">
    <citation type="journal article" date="2012" name="Proc. Natl. Acad. Sci. U.S.A.">
        <title>Comparative genomics of Ceriporiopsis subvermispora and Phanerochaete chrysosporium provide insight into selective ligninolysis.</title>
        <authorList>
            <person name="Fernandez-Fueyo E."/>
            <person name="Ruiz-Duenas F.J."/>
            <person name="Ferreira P."/>
            <person name="Floudas D."/>
            <person name="Hibbett D.S."/>
            <person name="Canessa P."/>
            <person name="Larrondo L.F."/>
            <person name="James T.Y."/>
            <person name="Seelenfreund D."/>
            <person name="Lobos S."/>
            <person name="Polanco R."/>
            <person name="Tello M."/>
            <person name="Honda Y."/>
            <person name="Watanabe T."/>
            <person name="Watanabe T."/>
            <person name="Ryu J.S."/>
            <person name="Kubicek C.P."/>
            <person name="Schmoll M."/>
            <person name="Gaskell J."/>
            <person name="Hammel K.E."/>
            <person name="St John F.J."/>
            <person name="Vanden Wymelenberg A."/>
            <person name="Sabat G."/>
            <person name="Splinter BonDurant S."/>
            <person name="Syed K."/>
            <person name="Yadav J.S."/>
            <person name="Doddapaneni H."/>
            <person name="Subramanian V."/>
            <person name="Lavin J.L."/>
            <person name="Oguiza J.A."/>
            <person name="Perez G."/>
            <person name="Pisabarro A.G."/>
            <person name="Ramirez L."/>
            <person name="Santoyo F."/>
            <person name="Master E."/>
            <person name="Coutinho P.M."/>
            <person name="Henrissat B."/>
            <person name="Lombard V."/>
            <person name="Magnuson J.K."/>
            <person name="Kuees U."/>
            <person name="Hori C."/>
            <person name="Igarashi K."/>
            <person name="Samejima M."/>
            <person name="Held B.W."/>
            <person name="Barry K.W."/>
            <person name="LaButti K.M."/>
            <person name="Lapidus A."/>
            <person name="Lindquist E.A."/>
            <person name="Lucas S.M."/>
            <person name="Riley R."/>
            <person name="Salamov A.A."/>
            <person name="Hoffmeister D."/>
            <person name="Schwenk D."/>
            <person name="Hadar Y."/>
            <person name="Yarden O."/>
            <person name="de Vries R.P."/>
            <person name="Wiebenga A."/>
            <person name="Stenlid J."/>
            <person name="Eastwood D."/>
            <person name="Grigoriev I.V."/>
            <person name="Berka R.M."/>
            <person name="Blanchette R.A."/>
            <person name="Kersten P."/>
            <person name="Martinez A.T."/>
            <person name="Vicuna R."/>
            <person name="Cullen D."/>
        </authorList>
    </citation>
    <scope>NUCLEOTIDE SEQUENCE [LARGE SCALE GENOMIC DNA]</scope>
    <source>
        <strain evidence="3 4">B</strain>
    </source>
</reference>
<dbReference type="EMBL" id="KB445802">
    <property type="protein sequence ID" value="EMD34866.1"/>
    <property type="molecule type" value="Genomic_DNA"/>
</dbReference>
<dbReference type="HOGENOM" id="CLU_918270_0_0_1"/>
<name>M2R852_CERS8</name>
<accession>M2R852</accession>
<sequence length="303" mass="32484">MAPVPAPTHTLDTTSTHFVITPSLVYSFLALSLTLSVLLTLGAWIYVRGRVSRYARQDVEAKAVTVSSFPIDARICLPGFASPNKSPENPGTKPLALAVTVIVDSPRSEPSLLQKCLPFWRPDKGMSRQVDMVTGSTSATRVGDTSEKQTDCNALPAPSADTVSVSDTTTSCESDTVVSSLHDHSKPFRKPTECFRALPECLDFLSSDVQAVIFTIGDSDDDLITTEDEDMPPPPIIIVDADADKLVSASPSYTASASLPPGLAASRSLVLFPVDYLQVPAMTWNALDTEEEYDGGAEDFVLV</sequence>
<evidence type="ECO:0000256" key="1">
    <source>
        <dbReference type="SAM" id="MobiDB-lite"/>
    </source>
</evidence>
<evidence type="ECO:0000313" key="4">
    <source>
        <dbReference type="Proteomes" id="UP000016930"/>
    </source>
</evidence>
<proteinExistence type="predicted"/>
<keyword evidence="2" id="KW-1133">Transmembrane helix</keyword>
<protein>
    <submittedName>
        <fullName evidence="3">Uncharacterized protein</fullName>
    </submittedName>
</protein>
<gene>
    <name evidence="3" type="ORF">CERSUDRAFT_97435</name>
</gene>
<keyword evidence="4" id="KW-1185">Reference proteome</keyword>
<dbReference type="Proteomes" id="UP000016930">
    <property type="component" value="Unassembled WGS sequence"/>
</dbReference>
<dbReference type="AlphaFoldDB" id="M2R852"/>
<organism evidence="3 4">
    <name type="scientific">Ceriporiopsis subvermispora (strain B)</name>
    <name type="common">White-rot fungus</name>
    <name type="synonym">Gelatoporia subvermispora</name>
    <dbReference type="NCBI Taxonomy" id="914234"/>
    <lineage>
        <taxon>Eukaryota</taxon>
        <taxon>Fungi</taxon>
        <taxon>Dikarya</taxon>
        <taxon>Basidiomycota</taxon>
        <taxon>Agaricomycotina</taxon>
        <taxon>Agaricomycetes</taxon>
        <taxon>Polyporales</taxon>
        <taxon>Gelatoporiaceae</taxon>
        <taxon>Gelatoporia</taxon>
    </lineage>
</organism>
<feature type="transmembrane region" description="Helical" evidence="2">
    <location>
        <begin position="24"/>
        <end position="47"/>
    </location>
</feature>
<evidence type="ECO:0000256" key="2">
    <source>
        <dbReference type="SAM" id="Phobius"/>
    </source>
</evidence>
<evidence type="ECO:0000313" key="3">
    <source>
        <dbReference type="EMBL" id="EMD34866.1"/>
    </source>
</evidence>
<feature type="region of interest" description="Disordered" evidence="1">
    <location>
        <begin position="134"/>
        <end position="160"/>
    </location>
</feature>
<keyword evidence="2" id="KW-0472">Membrane</keyword>
<keyword evidence="2" id="KW-0812">Transmembrane</keyword>